<proteinExistence type="predicted"/>
<keyword evidence="2" id="KW-0479">Metal-binding</keyword>
<dbReference type="PROSITE" id="PS00463">
    <property type="entry name" value="ZN2_CY6_FUNGAL_1"/>
    <property type="match status" value="1"/>
</dbReference>
<feature type="domain" description="Zn(2)-C6 fungal-type" evidence="9">
    <location>
        <begin position="10"/>
        <end position="39"/>
    </location>
</feature>
<evidence type="ECO:0000256" key="4">
    <source>
        <dbReference type="ARBA" id="ARBA00023015"/>
    </source>
</evidence>
<evidence type="ECO:0000256" key="2">
    <source>
        <dbReference type="ARBA" id="ARBA00022723"/>
    </source>
</evidence>
<evidence type="ECO:0000256" key="3">
    <source>
        <dbReference type="ARBA" id="ARBA00022833"/>
    </source>
</evidence>
<dbReference type="EMBL" id="MU839827">
    <property type="protein sequence ID" value="KAK1761531.1"/>
    <property type="molecule type" value="Genomic_DNA"/>
</dbReference>
<protein>
    <recommendedName>
        <fullName evidence="9">Zn(2)-C6 fungal-type domain-containing protein</fullName>
    </recommendedName>
</protein>
<dbReference type="InterPro" id="IPR001138">
    <property type="entry name" value="Zn2Cys6_DnaBD"/>
</dbReference>
<keyword evidence="6" id="KW-0804">Transcription</keyword>
<evidence type="ECO:0000256" key="5">
    <source>
        <dbReference type="ARBA" id="ARBA00023125"/>
    </source>
</evidence>
<dbReference type="PROSITE" id="PS50048">
    <property type="entry name" value="ZN2_CY6_FUNGAL_2"/>
    <property type="match status" value="1"/>
</dbReference>
<dbReference type="InterPro" id="IPR036864">
    <property type="entry name" value="Zn2-C6_fun-type_DNA-bd_sf"/>
</dbReference>
<keyword evidence="11" id="KW-1185">Reference proteome</keyword>
<dbReference type="GO" id="GO:0005634">
    <property type="term" value="C:nucleus"/>
    <property type="evidence" value="ECO:0007669"/>
    <property type="project" value="UniProtKB-SubCell"/>
</dbReference>
<dbReference type="GO" id="GO:0008270">
    <property type="term" value="F:zinc ion binding"/>
    <property type="evidence" value="ECO:0007669"/>
    <property type="project" value="InterPro"/>
</dbReference>
<dbReference type="AlphaFoldDB" id="A0AAJ0FAM1"/>
<evidence type="ECO:0000313" key="11">
    <source>
        <dbReference type="Proteomes" id="UP001239445"/>
    </source>
</evidence>
<gene>
    <name evidence="10" type="ORF">QBC47DRAFT_291246</name>
</gene>
<evidence type="ECO:0000259" key="9">
    <source>
        <dbReference type="PROSITE" id="PS50048"/>
    </source>
</evidence>
<dbReference type="Proteomes" id="UP001239445">
    <property type="component" value="Unassembled WGS sequence"/>
</dbReference>
<dbReference type="SMART" id="SM00066">
    <property type="entry name" value="GAL4"/>
    <property type="match status" value="1"/>
</dbReference>
<dbReference type="InterPro" id="IPR051615">
    <property type="entry name" value="Transcr_Regulatory_Elem"/>
</dbReference>
<dbReference type="Gene3D" id="4.10.240.10">
    <property type="entry name" value="Zn(2)-C6 fungal-type DNA-binding domain"/>
    <property type="match status" value="1"/>
</dbReference>
<keyword evidence="5" id="KW-0238">DNA-binding</keyword>
<accession>A0AAJ0FAM1</accession>
<dbReference type="SUPFAM" id="SSF57701">
    <property type="entry name" value="Zn2/Cys6 DNA-binding domain"/>
    <property type="match status" value="1"/>
</dbReference>
<reference evidence="10" key="1">
    <citation type="submission" date="2023-06" db="EMBL/GenBank/DDBJ databases">
        <title>Genome-scale phylogeny and comparative genomics of the fungal order Sordariales.</title>
        <authorList>
            <consortium name="Lawrence Berkeley National Laboratory"/>
            <person name="Hensen N."/>
            <person name="Bonometti L."/>
            <person name="Westerberg I."/>
            <person name="Brannstrom I.O."/>
            <person name="Guillou S."/>
            <person name="Cros-Aarteil S."/>
            <person name="Calhoun S."/>
            <person name="Haridas S."/>
            <person name="Kuo A."/>
            <person name="Mondo S."/>
            <person name="Pangilinan J."/>
            <person name="Riley R."/>
            <person name="Labutti K."/>
            <person name="Andreopoulos B."/>
            <person name="Lipzen A."/>
            <person name="Chen C."/>
            <person name="Yanf M."/>
            <person name="Daum C."/>
            <person name="Ng V."/>
            <person name="Clum A."/>
            <person name="Steindorff A."/>
            <person name="Ohm R."/>
            <person name="Martin F."/>
            <person name="Silar P."/>
            <person name="Natvig D."/>
            <person name="Lalanne C."/>
            <person name="Gautier V."/>
            <person name="Ament-Velasquez S.L."/>
            <person name="Kruys A."/>
            <person name="Hutchinson M.I."/>
            <person name="Powell A.J."/>
            <person name="Barry K."/>
            <person name="Miller A.N."/>
            <person name="Grigoriev I.V."/>
            <person name="Debuchy R."/>
            <person name="Gladieux P."/>
            <person name="Thoren M.H."/>
            <person name="Johannesson H."/>
        </authorList>
    </citation>
    <scope>NUCLEOTIDE SEQUENCE</scope>
    <source>
        <strain evidence="10">PSN4</strain>
    </source>
</reference>
<dbReference type="PANTHER" id="PTHR31313:SF4">
    <property type="entry name" value="CONIDIAL DEVELOPMENT PROTEIN FLUFFY"/>
    <property type="match status" value="1"/>
</dbReference>
<dbReference type="PANTHER" id="PTHR31313">
    <property type="entry name" value="TY1 ENHANCER ACTIVATOR"/>
    <property type="match status" value="1"/>
</dbReference>
<dbReference type="CDD" id="cd12148">
    <property type="entry name" value="fungal_TF_MHR"/>
    <property type="match status" value="1"/>
</dbReference>
<feature type="compositionally biased region" description="Polar residues" evidence="8">
    <location>
        <begin position="99"/>
        <end position="117"/>
    </location>
</feature>
<keyword evidence="3" id="KW-0862">Zinc</keyword>
<comment type="caution">
    <text evidence="10">The sequence shown here is derived from an EMBL/GenBank/DDBJ whole genome shotgun (WGS) entry which is preliminary data.</text>
</comment>
<dbReference type="GO" id="GO:0003677">
    <property type="term" value="F:DNA binding"/>
    <property type="evidence" value="ECO:0007669"/>
    <property type="project" value="UniProtKB-KW"/>
</dbReference>
<evidence type="ECO:0000313" key="10">
    <source>
        <dbReference type="EMBL" id="KAK1761531.1"/>
    </source>
</evidence>
<organism evidence="10 11">
    <name type="scientific">Echria macrotheca</name>
    <dbReference type="NCBI Taxonomy" id="438768"/>
    <lineage>
        <taxon>Eukaryota</taxon>
        <taxon>Fungi</taxon>
        <taxon>Dikarya</taxon>
        <taxon>Ascomycota</taxon>
        <taxon>Pezizomycotina</taxon>
        <taxon>Sordariomycetes</taxon>
        <taxon>Sordariomycetidae</taxon>
        <taxon>Sordariales</taxon>
        <taxon>Schizotheciaceae</taxon>
        <taxon>Echria</taxon>
    </lineage>
</organism>
<sequence>MPRQHLTPNACLVCRKKRTKCDGQTPCRRCRSRGEECAYEDKKWRTKDHLRSEIERLRSEQRQGLAVIQALMNNDPNKWETVLTRLRRNESPESIAQWIHSSTGCPDPANPSSQSCARSPRDGSPPLLHSPFRPRFSRNTEAQDDTCPPVFRATDFQRTGSRPSVNGSSGSGQPVDSMDALVGRVIRRESSPTGRSVFMNSAHNTDVPSSFFTDRSDQSDHVFERFRTAAELFLPGNITGHVPAWTSVTSDLQLVLRLMGRYRVGESFSFLPLISQSQFSKCFYDGTYGHCSESLVNALLGWACALFDLPIRPTSCVSIGDAFLGESRRLLSQERNHFTLPSVQALAVVLMVEMSRGADDEAWRLAQETVRSLIQLALREEPRESSTESKAALALAYCGGFTLMRILRLLTGRLEPNTGPLFMRLDPEAGDSGDDAPEVRIERGISLQMRFFAELHLCPPLARFVFEVTEAVHTFASYNYSRAMTAEDLENAYDKCIRYYSQFSREQGHEMGSTPDLMFAEIWYHYCLLCLLRPFVDSTTSLTGTATPRLPDNATPWSICQESSEAVIFLTRTYQTRFSLSHPSPLLPHMLFAAVLHQLTLVVRHQHASEQPPSEVASKMSPRVIYGSPQHQNNTAKPIPFTPSCPSRSIPQPLSPTFSVQARRAGQRRASCLSTVSICESETSEASTSLAGLSSSFDQGGSGSEVFDMGPTFASEPADLVTIGTLQLVAMGAQHAGAADAARVLHSLGPIQHLVGSNMDLSLMANFLPLQTDDLRRARLLTGLGLPDPRPLRFVGASSISDPPRNVVAQGAGFAAPAPVKMQPFACPGNVEQVELKA</sequence>
<evidence type="ECO:0000256" key="6">
    <source>
        <dbReference type="ARBA" id="ARBA00023163"/>
    </source>
</evidence>
<feature type="compositionally biased region" description="Polar residues" evidence="8">
    <location>
        <begin position="156"/>
        <end position="174"/>
    </location>
</feature>
<dbReference type="Pfam" id="PF00172">
    <property type="entry name" value="Zn_clus"/>
    <property type="match status" value="1"/>
</dbReference>
<dbReference type="CDD" id="cd00067">
    <property type="entry name" value="GAL4"/>
    <property type="match status" value="1"/>
</dbReference>
<evidence type="ECO:0000256" key="7">
    <source>
        <dbReference type="ARBA" id="ARBA00023242"/>
    </source>
</evidence>
<feature type="region of interest" description="Disordered" evidence="8">
    <location>
        <begin position="99"/>
        <end position="176"/>
    </location>
</feature>
<keyword evidence="4" id="KW-0805">Transcription regulation</keyword>
<evidence type="ECO:0000256" key="1">
    <source>
        <dbReference type="ARBA" id="ARBA00004123"/>
    </source>
</evidence>
<name>A0AAJ0FAM1_9PEZI</name>
<comment type="subcellular location">
    <subcellularLocation>
        <location evidence="1">Nucleus</location>
    </subcellularLocation>
</comment>
<evidence type="ECO:0000256" key="8">
    <source>
        <dbReference type="SAM" id="MobiDB-lite"/>
    </source>
</evidence>
<dbReference type="GO" id="GO:0000981">
    <property type="term" value="F:DNA-binding transcription factor activity, RNA polymerase II-specific"/>
    <property type="evidence" value="ECO:0007669"/>
    <property type="project" value="InterPro"/>
</dbReference>
<keyword evidence="7" id="KW-0539">Nucleus</keyword>